<dbReference type="Proteomes" id="UP000048841">
    <property type="component" value="Unassembled WGS sequence"/>
</dbReference>
<reference evidence="1 4" key="1">
    <citation type="submission" date="2015-03" db="EMBL/GenBank/DDBJ databases">
        <authorList>
            <person name="Murphy D."/>
        </authorList>
    </citation>
    <scope>NUCLEOTIDE SEQUENCE [LARGE SCALE GENOMIC DNA]</scope>
    <source>
        <strain evidence="1 4">IP26249</strain>
    </source>
</reference>
<accession>A0A0E1NGX1</accession>
<gene>
    <name evidence="1" type="ORF">ERS137941_00447</name>
    <name evidence="2" type="ORF">ERS137959_04216</name>
</gene>
<dbReference type="EMBL" id="CPXJ01000075">
    <property type="protein sequence ID" value="CNE60143.1"/>
    <property type="molecule type" value="Genomic_DNA"/>
</dbReference>
<sequence length="36" mass="4315">MPNWQNITLESAIHERFISAIHYPKQGKTRLDEKYV</sequence>
<keyword evidence="3" id="KW-1185">Reference proteome</keyword>
<evidence type="ECO:0000313" key="3">
    <source>
        <dbReference type="Proteomes" id="UP000041601"/>
    </source>
</evidence>
<dbReference type="Proteomes" id="UP000041601">
    <property type="component" value="Unassembled WGS sequence"/>
</dbReference>
<organism evidence="1 4">
    <name type="scientific">Yersinia enterocolitica</name>
    <dbReference type="NCBI Taxonomy" id="630"/>
    <lineage>
        <taxon>Bacteria</taxon>
        <taxon>Pseudomonadati</taxon>
        <taxon>Pseudomonadota</taxon>
        <taxon>Gammaproteobacteria</taxon>
        <taxon>Enterobacterales</taxon>
        <taxon>Yersiniaceae</taxon>
        <taxon>Yersinia</taxon>
    </lineage>
</organism>
<dbReference type="EMBL" id="CGBR01000002">
    <property type="protein sequence ID" value="CFQ52876.1"/>
    <property type="molecule type" value="Genomic_DNA"/>
</dbReference>
<evidence type="ECO:0000313" key="2">
    <source>
        <dbReference type="EMBL" id="CNE60143.1"/>
    </source>
</evidence>
<protein>
    <submittedName>
        <fullName evidence="1">Uncharacterized protein</fullName>
    </submittedName>
</protein>
<evidence type="ECO:0000313" key="4">
    <source>
        <dbReference type="Proteomes" id="UP000048841"/>
    </source>
</evidence>
<proteinExistence type="predicted"/>
<dbReference type="KEGG" id="yet:CH48_2437"/>
<dbReference type="AlphaFoldDB" id="A0A0E1NGX1"/>
<evidence type="ECO:0000313" key="1">
    <source>
        <dbReference type="EMBL" id="CFQ52876.1"/>
    </source>
</evidence>
<name>A0A0E1NGX1_YEREN</name>
<reference evidence="2 3" key="2">
    <citation type="submission" date="2015-03" db="EMBL/GenBank/DDBJ databases">
        <authorList>
            <consortium name="Pathogen Informatics"/>
            <person name="Murphy D."/>
        </authorList>
    </citation>
    <scope>NUCLEOTIDE SEQUENCE [LARGE SCALE GENOMIC DNA]</scope>
    <source>
        <strain evidence="2 3">IP05342</strain>
    </source>
</reference>